<dbReference type="Proteomes" id="UP001482620">
    <property type="component" value="Unassembled WGS sequence"/>
</dbReference>
<dbReference type="EMBL" id="JAHRIQ010061224">
    <property type="protein sequence ID" value="MEQ2241521.1"/>
    <property type="molecule type" value="Genomic_DNA"/>
</dbReference>
<feature type="compositionally biased region" description="Low complexity" evidence="1">
    <location>
        <begin position="34"/>
        <end position="43"/>
    </location>
</feature>
<evidence type="ECO:0000313" key="2">
    <source>
        <dbReference type="EMBL" id="MEQ2241521.1"/>
    </source>
</evidence>
<protein>
    <submittedName>
        <fullName evidence="2">Uncharacterized protein</fullName>
    </submittedName>
</protein>
<evidence type="ECO:0000313" key="3">
    <source>
        <dbReference type="Proteomes" id="UP001482620"/>
    </source>
</evidence>
<evidence type="ECO:0000256" key="1">
    <source>
        <dbReference type="SAM" id="MobiDB-lite"/>
    </source>
</evidence>
<gene>
    <name evidence="2" type="ORF">ILYODFUR_026249</name>
</gene>
<organism evidence="2 3">
    <name type="scientific">Ilyodon furcidens</name>
    <name type="common">goldbreast splitfin</name>
    <dbReference type="NCBI Taxonomy" id="33524"/>
    <lineage>
        <taxon>Eukaryota</taxon>
        <taxon>Metazoa</taxon>
        <taxon>Chordata</taxon>
        <taxon>Craniata</taxon>
        <taxon>Vertebrata</taxon>
        <taxon>Euteleostomi</taxon>
        <taxon>Actinopterygii</taxon>
        <taxon>Neopterygii</taxon>
        <taxon>Teleostei</taxon>
        <taxon>Neoteleostei</taxon>
        <taxon>Acanthomorphata</taxon>
        <taxon>Ovalentaria</taxon>
        <taxon>Atherinomorphae</taxon>
        <taxon>Cyprinodontiformes</taxon>
        <taxon>Goodeidae</taxon>
        <taxon>Ilyodon</taxon>
    </lineage>
</organism>
<sequence length="108" mass="12055">MREINQNCSTAITAFCPQPGMAFFYKERTNHTHSSSNSPLLSSCQPPTAKTSPTQKTNVNIVLIAKSHLSISNTSPFLSCFLELAKNSSHYFDFTVSFLWSLCFLIKT</sequence>
<keyword evidence="3" id="KW-1185">Reference proteome</keyword>
<reference evidence="2 3" key="1">
    <citation type="submission" date="2021-06" db="EMBL/GenBank/DDBJ databases">
        <authorList>
            <person name="Palmer J.M."/>
        </authorList>
    </citation>
    <scope>NUCLEOTIDE SEQUENCE [LARGE SCALE GENOMIC DNA]</scope>
    <source>
        <strain evidence="3">if_2019</strain>
        <tissue evidence="2">Muscle</tissue>
    </source>
</reference>
<name>A0ABV0UBA2_9TELE</name>
<comment type="caution">
    <text evidence="2">The sequence shown here is derived from an EMBL/GenBank/DDBJ whole genome shotgun (WGS) entry which is preliminary data.</text>
</comment>
<feature type="region of interest" description="Disordered" evidence="1">
    <location>
        <begin position="34"/>
        <end position="53"/>
    </location>
</feature>
<accession>A0ABV0UBA2</accession>
<feature type="compositionally biased region" description="Polar residues" evidence="1">
    <location>
        <begin position="44"/>
        <end position="53"/>
    </location>
</feature>
<proteinExistence type="predicted"/>